<feature type="region of interest" description="Disordered" evidence="6">
    <location>
        <begin position="1"/>
        <end position="25"/>
    </location>
</feature>
<feature type="binding site" evidence="5">
    <location>
        <position position="116"/>
    </location>
    <ligand>
        <name>shikimate</name>
        <dbReference type="ChEBI" id="CHEBI:36208"/>
    </ligand>
</feature>
<evidence type="ECO:0000313" key="11">
    <source>
        <dbReference type="Proteomes" id="UP001304683"/>
    </source>
</evidence>
<dbReference type="PANTHER" id="PTHR21089:SF1">
    <property type="entry name" value="BIFUNCTIONAL 3-DEHYDROQUINATE DEHYDRATASE_SHIKIMATE DEHYDROGENASE, CHLOROPLASTIC"/>
    <property type="match status" value="1"/>
</dbReference>
<feature type="binding site" evidence="5">
    <location>
        <position position="132"/>
    </location>
    <ligand>
        <name>shikimate</name>
        <dbReference type="ChEBI" id="CHEBI:36208"/>
    </ligand>
</feature>
<proteinExistence type="inferred from homology"/>
<dbReference type="Gene3D" id="3.40.50.720">
    <property type="entry name" value="NAD(P)-binding Rossmann-like Domain"/>
    <property type="match status" value="1"/>
</dbReference>
<dbReference type="Pfam" id="PF01488">
    <property type="entry name" value="Shikimate_DH"/>
    <property type="match status" value="1"/>
</dbReference>
<reference evidence="10 11" key="1">
    <citation type="submission" date="2023-08" db="EMBL/GenBank/DDBJ databases">
        <title>Genome sequence of Thermaerobacter compostii strain Ins1, a spore-forming filamentous bacterium isolated from a deep geothermal reservoir.</title>
        <authorList>
            <person name="Bregnard D."/>
            <person name="Gonzalez D."/>
            <person name="Junier P."/>
        </authorList>
    </citation>
    <scope>NUCLEOTIDE SEQUENCE [LARGE SCALE GENOMIC DNA]</scope>
    <source>
        <strain evidence="10 11">Ins1</strain>
    </source>
</reference>
<dbReference type="Gene3D" id="3.40.50.10860">
    <property type="entry name" value="Leucine Dehydrogenase, chain A, domain 1"/>
    <property type="match status" value="1"/>
</dbReference>
<comment type="similarity">
    <text evidence="5">Belongs to the shikimate dehydrogenase family.</text>
</comment>
<evidence type="ECO:0000256" key="6">
    <source>
        <dbReference type="SAM" id="MobiDB-lite"/>
    </source>
</evidence>
<dbReference type="InterPro" id="IPR013708">
    <property type="entry name" value="Shikimate_DH-bd_N"/>
</dbReference>
<feature type="active site" description="Proton acceptor" evidence="5">
    <location>
        <position position="95"/>
    </location>
</feature>
<keyword evidence="5" id="KW-0560">Oxidoreductase</keyword>
<dbReference type="Pfam" id="PF08501">
    <property type="entry name" value="Shikimate_dh_N"/>
    <property type="match status" value="1"/>
</dbReference>
<evidence type="ECO:0000259" key="7">
    <source>
        <dbReference type="Pfam" id="PF01488"/>
    </source>
</evidence>
<dbReference type="InterPro" id="IPR006151">
    <property type="entry name" value="Shikm_DH/Glu-tRNA_Rdtase"/>
</dbReference>
<comment type="catalytic activity">
    <reaction evidence="4 5">
        <text>shikimate + NADP(+) = 3-dehydroshikimate + NADPH + H(+)</text>
        <dbReference type="Rhea" id="RHEA:17737"/>
        <dbReference type="ChEBI" id="CHEBI:15378"/>
        <dbReference type="ChEBI" id="CHEBI:16630"/>
        <dbReference type="ChEBI" id="CHEBI:36208"/>
        <dbReference type="ChEBI" id="CHEBI:57783"/>
        <dbReference type="ChEBI" id="CHEBI:58349"/>
        <dbReference type="EC" id="1.1.1.25"/>
    </reaction>
</comment>
<feature type="region of interest" description="Disordered" evidence="6">
    <location>
        <begin position="200"/>
        <end position="246"/>
    </location>
</feature>
<feature type="binding site" evidence="5">
    <location>
        <position position="91"/>
    </location>
    <ligand>
        <name>shikimate</name>
        <dbReference type="ChEBI" id="CHEBI:36208"/>
    </ligand>
</feature>
<evidence type="ECO:0000256" key="5">
    <source>
        <dbReference type="HAMAP-Rule" id="MF_00222"/>
    </source>
</evidence>
<keyword evidence="5" id="KW-0521">NADP</keyword>
<feature type="domain" description="Quinate/shikimate 5-dehydrogenase/glutamyl-tRNA reductase" evidence="7">
    <location>
        <begin position="148"/>
        <end position="195"/>
    </location>
</feature>
<dbReference type="Proteomes" id="UP001304683">
    <property type="component" value="Chromosome"/>
</dbReference>
<feature type="binding site" evidence="5">
    <location>
        <begin position="182"/>
        <end position="187"/>
    </location>
    <ligand>
        <name>NADP(+)</name>
        <dbReference type="ChEBI" id="CHEBI:58349"/>
    </ligand>
</feature>
<dbReference type="SUPFAM" id="SSF51735">
    <property type="entry name" value="NAD(P)-binding Rossmann-fold domains"/>
    <property type="match status" value="1"/>
</dbReference>
<evidence type="ECO:0000256" key="1">
    <source>
        <dbReference type="ARBA" id="ARBA00004871"/>
    </source>
</evidence>
<feature type="binding site" evidence="5">
    <location>
        <position position="318"/>
    </location>
    <ligand>
        <name>NADP(+)</name>
        <dbReference type="ChEBI" id="CHEBI:58349"/>
    </ligand>
</feature>
<keyword evidence="11" id="KW-1185">Reference proteome</keyword>
<accession>A0ABZ0QP63</accession>
<evidence type="ECO:0000259" key="9">
    <source>
        <dbReference type="Pfam" id="PF18317"/>
    </source>
</evidence>
<feature type="binding site" evidence="5">
    <location>
        <begin position="159"/>
        <end position="163"/>
    </location>
    <ligand>
        <name>NADP(+)</name>
        <dbReference type="ChEBI" id="CHEBI:58349"/>
    </ligand>
</feature>
<dbReference type="EMBL" id="CP132508">
    <property type="protein sequence ID" value="WPD19271.1"/>
    <property type="molecule type" value="Genomic_DNA"/>
</dbReference>
<dbReference type="PANTHER" id="PTHR21089">
    <property type="entry name" value="SHIKIMATE DEHYDROGENASE"/>
    <property type="match status" value="1"/>
</dbReference>
<feature type="binding site" evidence="5">
    <location>
        <position position="295"/>
    </location>
    <ligand>
        <name>NADP(+)</name>
        <dbReference type="ChEBI" id="CHEBI:58349"/>
    </ligand>
</feature>
<name>A0ABZ0QP63_9FIRM</name>
<gene>
    <name evidence="5" type="primary">aroE</name>
    <name evidence="10" type="ORF">Q5761_00945</name>
</gene>
<comment type="function">
    <text evidence="5">Involved in the biosynthesis of the chorismate, which leads to the biosynthesis of aromatic amino acids. Catalyzes the reversible NADPH linked reduction of 3-dehydroshikimate (DHSA) to yield shikimate (SA).</text>
</comment>
<comment type="caution">
    <text evidence="5">Lacks conserved residue(s) required for the propagation of feature annotation.</text>
</comment>
<feature type="compositionally biased region" description="Low complexity" evidence="6">
    <location>
        <begin position="10"/>
        <end position="25"/>
    </location>
</feature>
<dbReference type="SUPFAM" id="SSF53223">
    <property type="entry name" value="Aminoacid dehydrogenase-like, N-terminal domain"/>
    <property type="match status" value="1"/>
</dbReference>
<evidence type="ECO:0000256" key="2">
    <source>
        <dbReference type="ARBA" id="ARBA00012962"/>
    </source>
</evidence>
<dbReference type="RefSeq" id="WP_135224755.1">
    <property type="nucleotide sequence ID" value="NZ_CP132508.1"/>
</dbReference>
<keyword evidence="3 5" id="KW-0057">Aromatic amino acid biosynthesis</keyword>
<feature type="binding site" evidence="5">
    <location>
        <begin position="43"/>
        <end position="45"/>
    </location>
    <ligand>
        <name>shikimate</name>
        <dbReference type="ChEBI" id="CHEBI:36208"/>
    </ligand>
</feature>
<organism evidence="10 11">
    <name type="scientific">Thermaerobacter composti</name>
    <dbReference type="NCBI Taxonomy" id="554949"/>
    <lineage>
        <taxon>Bacteria</taxon>
        <taxon>Bacillati</taxon>
        <taxon>Bacillota</taxon>
        <taxon>Clostridia</taxon>
        <taxon>Eubacteriales</taxon>
        <taxon>Clostridiales Family XVII. Incertae Sedis</taxon>
        <taxon>Thermaerobacter</taxon>
    </lineage>
</organism>
<feature type="domain" description="Shikimate dehydrogenase substrate binding N-terminal" evidence="8">
    <location>
        <begin position="35"/>
        <end position="118"/>
    </location>
</feature>
<comment type="pathway">
    <text evidence="1 5">Metabolic intermediate biosynthesis; chorismate biosynthesis; chorismate from D-erythrose 4-phosphate and phosphoenolpyruvate: step 4/7.</text>
</comment>
<dbReference type="Pfam" id="PF18317">
    <property type="entry name" value="SDH_C"/>
    <property type="match status" value="1"/>
</dbReference>
<protein>
    <recommendedName>
        <fullName evidence="2 5">Shikimate dehydrogenase (NADP(+))</fullName>
        <shortName evidence="5">SDH</shortName>
        <ecNumber evidence="2 5">1.1.1.25</ecNumber>
    </recommendedName>
</protein>
<dbReference type="InterPro" id="IPR046346">
    <property type="entry name" value="Aminoacid_DH-like_N_sf"/>
</dbReference>
<dbReference type="InterPro" id="IPR041121">
    <property type="entry name" value="SDH_C"/>
</dbReference>
<feature type="binding site" evidence="5">
    <location>
        <position position="325"/>
    </location>
    <ligand>
        <name>shikimate</name>
        <dbReference type="ChEBI" id="CHEBI:36208"/>
    </ligand>
</feature>
<evidence type="ECO:0000259" key="8">
    <source>
        <dbReference type="Pfam" id="PF08501"/>
    </source>
</evidence>
<dbReference type="InterPro" id="IPR022893">
    <property type="entry name" value="Shikimate_DH_fam"/>
</dbReference>
<sequence>MTADRKPTVALPAAEADGGPAPAAPAGTLRRRVAVIGHPVGHSLSPVMHAAAFRAVGLPWSYEPWDVPPGGLPAALDALRADPRWVGVNLTIPHKEAALPLLDRVDPAARRVGAVNTVVREDGGVLVGYNTDGIGFLRDLEEHGLPADRLAGRRALVLGAGGAARAVASALLTAGMAVIVANRTLGRALQLVEDLAAGDGAGEPTAAPGDDAGHRPDGSGAAASGTGARAGAGDGDRGPSPALRAVALDDPSLPDLAAGCLLVVNATSAGMPPQADVDPLPPACAPRPGQVFYDLVYRPAVTPFLARAAAAGARAIGGIGMLLHQGAAAFERWTNRPAPLEAMRAALRAALAEPAGPAPAGSASA</sequence>
<feature type="domain" description="SDH C-terminal" evidence="9">
    <location>
        <begin position="318"/>
        <end position="348"/>
    </location>
</feature>
<dbReference type="EC" id="1.1.1.25" evidence="2 5"/>
<evidence type="ECO:0000313" key="10">
    <source>
        <dbReference type="EMBL" id="WPD19271.1"/>
    </source>
</evidence>
<dbReference type="InterPro" id="IPR036291">
    <property type="entry name" value="NAD(P)-bd_dom_sf"/>
</dbReference>
<evidence type="ECO:0000256" key="4">
    <source>
        <dbReference type="ARBA" id="ARBA00049442"/>
    </source>
</evidence>
<feature type="compositionally biased region" description="Low complexity" evidence="6">
    <location>
        <begin position="218"/>
        <end position="227"/>
    </location>
</feature>
<feature type="binding site" evidence="5">
    <location>
        <position position="297"/>
    </location>
    <ligand>
        <name>shikimate</name>
        <dbReference type="ChEBI" id="CHEBI:36208"/>
    </ligand>
</feature>
<keyword evidence="5" id="KW-0028">Amino-acid biosynthesis</keyword>
<dbReference type="HAMAP" id="MF_00222">
    <property type="entry name" value="Shikimate_DH_AroE"/>
    <property type="match status" value="1"/>
</dbReference>
<evidence type="ECO:0000256" key="3">
    <source>
        <dbReference type="ARBA" id="ARBA00023141"/>
    </source>
</evidence>
<comment type="subunit">
    <text evidence="5">Homodimer.</text>
</comment>